<dbReference type="EMBL" id="JAPFFL010000001">
    <property type="protein sequence ID" value="KAJ6749809.1"/>
    <property type="molecule type" value="Genomic_DNA"/>
</dbReference>
<dbReference type="PANTHER" id="PTHR33710:SF79">
    <property type="entry name" value="OS06G0205337 PROTEIN"/>
    <property type="match status" value="1"/>
</dbReference>
<dbReference type="SUPFAM" id="SSF56219">
    <property type="entry name" value="DNase I-like"/>
    <property type="match status" value="1"/>
</dbReference>
<dbReference type="AlphaFoldDB" id="A0A9Q0VJH6"/>
<reference evidence="2" key="1">
    <citation type="submission" date="2022-11" db="EMBL/GenBank/DDBJ databases">
        <authorList>
            <person name="Hyden B.L."/>
            <person name="Feng K."/>
            <person name="Yates T."/>
            <person name="Jawdy S."/>
            <person name="Smart L.B."/>
            <person name="Muchero W."/>
        </authorList>
    </citation>
    <scope>NUCLEOTIDE SEQUENCE</scope>
    <source>
        <tissue evidence="2">Shoot tip</tissue>
    </source>
</reference>
<accession>A0A9Q0VJH6</accession>
<protein>
    <recommendedName>
        <fullName evidence="1">Endonuclease/exonuclease/phosphatase domain-containing protein</fullName>
    </recommendedName>
</protein>
<dbReference type="GO" id="GO:0003824">
    <property type="term" value="F:catalytic activity"/>
    <property type="evidence" value="ECO:0007669"/>
    <property type="project" value="InterPro"/>
</dbReference>
<evidence type="ECO:0000259" key="1">
    <source>
        <dbReference type="Pfam" id="PF03372"/>
    </source>
</evidence>
<organism evidence="2 3">
    <name type="scientific">Salix viminalis</name>
    <name type="common">Common osier</name>
    <name type="synonym">Basket willow</name>
    <dbReference type="NCBI Taxonomy" id="40686"/>
    <lineage>
        <taxon>Eukaryota</taxon>
        <taxon>Viridiplantae</taxon>
        <taxon>Streptophyta</taxon>
        <taxon>Embryophyta</taxon>
        <taxon>Tracheophyta</taxon>
        <taxon>Spermatophyta</taxon>
        <taxon>Magnoliopsida</taxon>
        <taxon>eudicotyledons</taxon>
        <taxon>Gunneridae</taxon>
        <taxon>Pentapetalae</taxon>
        <taxon>rosids</taxon>
        <taxon>fabids</taxon>
        <taxon>Malpighiales</taxon>
        <taxon>Salicaceae</taxon>
        <taxon>Saliceae</taxon>
        <taxon>Salix</taxon>
    </lineage>
</organism>
<gene>
    <name evidence="2" type="ORF">OIU85_000442</name>
</gene>
<dbReference type="Gene3D" id="3.60.10.10">
    <property type="entry name" value="Endonuclease/exonuclease/phosphatase"/>
    <property type="match status" value="1"/>
</dbReference>
<keyword evidence="3" id="KW-1185">Reference proteome</keyword>
<name>A0A9Q0VJH6_SALVM</name>
<reference evidence="2" key="2">
    <citation type="journal article" date="2023" name="Int. J. Mol. Sci.">
        <title>De Novo Assembly and Annotation of 11 Diverse Shrub Willow (Salix) Genomes Reveals Novel Gene Organization in Sex-Linked Regions.</title>
        <authorList>
            <person name="Hyden B."/>
            <person name="Feng K."/>
            <person name="Yates T.B."/>
            <person name="Jawdy S."/>
            <person name="Cereghino C."/>
            <person name="Smart L.B."/>
            <person name="Muchero W."/>
        </authorList>
    </citation>
    <scope>NUCLEOTIDE SEQUENCE [LARGE SCALE GENOMIC DNA]</scope>
    <source>
        <tissue evidence="2">Shoot tip</tissue>
    </source>
</reference>
<comment type="caution">
    <text evidence="2">The sequence shown here is derived from an EMBL/GenBank/DDBJ whole genome shotgun (WGS) entry which is preliminary data.</text>
</comment>
<dbReference type="PANTHER" id="PTHR33710">
    <property type="entry name" value="BNAC02G09200D PROTEIN"/>
    <property type="match status" value="1"/>
</dbReference>
<dbReference type="Proteomes" id="UP001151529">
    <property type="component" value="Chromosome 16"/>
</dbReference>
<dbReference type="OrthoDB" id="1001388at2759"/>
<feature type="domain" description="Endonuclease/exonuclease/phosphatase" evidence="1">
    <location>
        <begin position="5"/>
        <end position="229"/>
    </location>
</feature>
<dbReference type="InterPro" id="IPR036691">
    <property type="entry name" value="Endo/exonu/phosph_ase_sf"/>
</dbReference>
<sequence length="396" mass="45517">MLSIGSWNIWGLNSSRKQKAVREWTTKNNLDIIGLLEVKIASSNMQSVVTGLGLNNWDYLSNGDGQIPSRILIGWNKATCNITIVQSSQQWLTCEVHNQSSPSPYKITFIYGHNSPADRLSLWSYISHHSTAFSSVPWLLMGDFNAVMERSDRNGGSAAWLGYQNDFGNCMRVAELMQVPYTGLRLTWHNGRTVGTIQKKLDWTFGNAAFFSKWNSAQTNFLQRTISDHSPAVTSLHRRPHKARPFKFLNLWAGGEDFLPLIATTWQQEVEGHPFLQLTNKLRLVKEQLKNFHHLHSSHISRRVSKLREEWGMAQSALDNNPSDAGLMEQDRRLAHQYNQLLNDEESYYRQKSRIQWLKQGDRNTKFFHRSLLHRRGRNTVAKLIDEEGLTITDPQ</sequence>
<proteinExistence type="predicted"/>
<dbReference type="InterPro" id="IPR005135">
    <property type="entry name" value="Endo/exonuclease/phosphatase"/>
</dbReference>
<dbReference type="Pfam" id="PF03372">
    <property type="entry name" value="Exo_endo_phos"/>
    <property type="match status" value="1"/>
</dbReference>
<evidence type="ECO:0000313" key="3">
    <source>
        <dbReference type="Proteomes" id="UP001151529"/>
    </source>
</evidence>
<evidence type="ECO:0000313" key="2">
    <source>
        <dbReference type="EMBL" id="KAJ6749809.1"/>
    </source>
</evidence>